<evidence type="ECO:0000256" key="1">
    <source>
        <dbReference type="SAM" id="Phobius"/>
    </source>
</evidence>
<protein>
    <submittedName>
        <fullName evidence="2">Uncharacterized protein</fullName>
    </submittedName>
</protein>
<organism evidence="2 3">
    <name type="scientific">Thermoflavimicrobium daqui</name>
    <dbReference type="NCBI Taxonomy" id="2137476"/>
    <lineage>
        <taxon>Bacteria</taxon>
        <taxon>Bacillati</taxon>
        <taxon>Bacillota</taxon>
        <taxon>Bacilli</taxon>
        <taxon>Bacillales</taxon>
        <taxon>Thermoactinomycetaceae</taxon>
        <taxon>Thermoflavimicrobium</taxon>
    </lineage>
</organism>
<evidence type="ECO:0000313" key="2">
    <source>
        <dbReference type="EMBL" id="RAL22601.1"/>
    </source>
</evidence>
<sequence length="240" mass="27954">MRRYSSLLLADVKNIRRDPMLILATMGPVVMAVVFRFVVPILSDWLEQSMHFRLSDYYELILVIILQLVPLMLGMIVGYVMLDERDEQLIQLFAVTPLRKSGYLWIRLIVPMVITLFFTVFLIYFVDLMPVDWRTLLLFLPFQLLLTPIFALLLVGFAANKVEGLAFTKGAGILVLVPLIAYFVKWPWQLMVGIFPTYWSSKVFFVEGQGGGTWFFWGMGILVHLVLFWYCYVKFEERVD</sequence>
<comment type="caution">
    <text evidence="2">The sequence shown here is derived from an EMBL/GenBank/DDBJ whole genome shotgun (WGS) entry which is preliminary data.</text>
</comment>
<feature type="transmembrane region" description="Helical" evidence="1">
    <location>
        <begin position="138"/>
        <end position="159"/>
    </location>
</feature>
<keyword evidence="1" id="KW-1133">Transmembrane helix</keyword>
<dbReference type="AlphaFoldDB" id="A0A364K2N5"/>
<reference evidence="2 3" key="1">
    <citation type="submission" date="2018-06" db="EMBL/GenBank/DDBJ databases">
        <title>Thermoflavimicrobium daqus sp. nov., a thermophilic microbe isolated from Moutai-flavour Daqu.</title>
        <authorList>
            <person name="Wang X."/>
            <person name="Zhou H."/>
        </authorList>
    </citation>
    <scope>NUCLEOTIDE SEQUENCE [LARGE SCALE GENOMIC DNA]</scope>
    <source>
        <strain evidence="2 3">FBKL4.011</strain>
    </source>
</reference>
<keyword evidence="3" id="KW-1185">Reference proteome</keyword>
<reference evidence="2 3" key="2">
    <citation type="submission" date="2018-06" db="EMBL/GenBank/DDBJ databases">
        <authorList>
            <person name="Zhirakovskaya E."/>
        </authorList>
    </citation>
    <scope>NUCLEOTIDE SEQUENCE [LARGE SCALE GENOMIC DNA]</scope>
    <source>
        <strain evidence="2 3">FBKL4.011</strain>
    </source>
</reference>
<gene>
    <name evidence="2" type="ORF">DL897_14425</name>
</gene>
<keyword evidence="1" id="KW-0812">Transmembrane</keyword>
<dbReference type="RefSeq" id="WP_113659844.1">
    <property type="nucleotide sequence ID" value="NZ_KZ845671.1"/>
</dbReference>
<feature type="transmembrane region" description="Helical" evidence="1">
    <location>
        <begin position="171"/>
        <end position="194"/>
    </location>
</feature>
<feature type="transmembrane region" description="Helical" evidence="1">
    <location>
        <begin position="103"/>
        <end position="126"/>
    </location>
</feature>
<feature type="transmembrane region" description="Helical" evidence="1">
    <location>
        <begin position="21"/>
        <end position="41"/>
    </location>
</feature>
<dbReference type="EMBL" id="QJKK01000009">
    <property type="protein sequence ID" value="RAL22601.1"/>
    <property type="molecule type" value="Genomic_DNA"/>
</dbReference>
<keyword evidence="1" id="KW-0472">Membrane</keyword>
<feature type="transmembrane region" description="Helical" evidence="1">
    <location>
        <begin position="214"/>
        <end position="233"/>
    </location>
</feature>
<accession>A0A364K2N5</accession>
<name>A0A364K2N5_9BACL</name>
<evidence type="ECO:0000313" key="3">
    <source>
        <dbReference type="Proteomes" id="UP000251213"/>
    </source>
</evidence>
<feature type="transmembrane region" description="Helical" evidence="1">
    <location>
        <begin position="61"/>
        <end position="82"/>
    </location>
</feature>
<proteinExistence type="predicted"/>
<dbReference type="OrthoDB" id="1551065at2"/>
<dbReference type="Proteomes" id="UP000251213">
    <property type="component" value="Unassembled WGS sequence"/>
</dbReference>